<evidence type="ECO:0000256" key="3">
    <source>
        <dbReference type="ARBA" id="ARBA00022475"/>
    </source>
</evidence>
<dbReference type="Gene3D" id="3.30.70.100">
    <property type="match status" value="1"/>
</dbReference>
<dbReference type="Pfam" id="PF21082">
    <property type="entry name" value="MS_channel_3rd"/>
    <property type="match status" value="1"/>
</dbReference>
<sequence length="378" mass="41449">MQANEKALPERVVQGSADIMGQAVAGTRELVAWLDERGLTVAIAALVAFGAFVGLRILRGTIYSALHRKKSGETSVRNIVAHIIRATRSIFLFSAAFVLVLPIFAELTEGQQAWIGRVFTVIFAFQVAFWARVVVKAFLEREANRHATGDDSSLANALGLLNVLASVIIFAVALLYVIDNLGGDVTALIAGLGVGGIAIGLAAQSLFEDLFAGLSIILDKPFVRGDFIIFGDKMGSVQKVGLKSTRITTLQGQQLVVNNSKLLSYEINNYRRMAERRVVIKLGVTYQTPRQKLASVPDAIKGIVEGQEGVRFDRCHLSGYGDFAVLFELVFWVQDRDYTVFMDKQQAVLLGIHDLFERNSIEFAYPTQTLHVETMPKG</sequence>
<comment type="similarity">
    <text evidence="2">Belongs to the MscS (TC 1.A.23) family.</text>
</comment>
<dbReference type="InterPro" id="IPR049142">
    <property type="entry name" value="MS_channel_1st"/>
</dbReference>
<reference evidence="11 12" key="1">
    <citation type="submission" date="2020-05" db="EMBL/GenBank/DDBJ databases">
        <title>Parvularcula mediterraneae sp. nov., isolated from polypropylene straw from shallow seawater of the seashore of Laganas in Zakynthos island, Greece.</title>
        <authorList>
            <person name="Szabo I."/>
            <person name="Al-Omari J."/>
            <person name="Rado J."/>
            <person name="Szerdahelyi G.S."/>
        </authorList>
    </citation>
    <scope>NUCLEOTIDE SEQUENCE [LARGE SCALE GENOMIC DNA]</scope>
    <source>
        <strain evidence="11 12">ZS-1/3</strain>
    </source>
</reference>
<keyword evidence="5 7" id="KW-1133">Transmembrane helix</keyword>
<evidence type="ECO:0000256" key="6">
    <source>
        <dbReference type="ARBA" id="ARBA00023136"/>
    </source>
</evidence>
<evidence type="ECO:0000256" key="7">
    <source>
        <dbReference type="SAM" id="Phobius"/>
    </source>
</evidence>
<comment type="subcellular location">
    <subcellularLocation>
        <location evidence="1">Cell membrane</location>
        <topology evidence="1">Multi-pass membrane protein</topology>
    </subcellularLocation>
</comment>
<protein>
    <submittedName>
        <fullName evidence="11">Mechanosensitive ion channel family protein</fullName>
    </submittedName>
</protein>
<evidence type="ECO:0000256" key="5">
    <source>
        <dbReference type="ARBA" id="ARBA00022989"/>
    </source>
</evidence>
<dbReference type="PANTHER" id="PTHR30566:SF25">
    <property type="entry name" value="INNER MEMBRANE PROTEIN"/>
    <property type="match status" value="1"/>
</dbReference>
<dbReference type="SUPFAM" id="SSF50182">
    <property type="entry name" value="Sm-like ribonucleoproteins"/>
    <property type="match status" value="1"/>
</dbReference>
<evidence type="ECO:0000256" key="2">
    <source>
        <dbReference type="ARBA" id="ARBA00008017"/>
    </source>
</evidence>
<feature type="transmembrane region" description="Helical" evidence="7">
    <location>
        <begin position="38"/>
        <end position="58"/>
    </location>
</feature>
<dbReference type="Proteomes" id="UP000536835">
    <property type="component" value="Unassembled WGS sequence"/>
</dbReference>
<keyword evidence="4 7" id="KW-0812">Transmembrane</keyword>
<dbReference type="Gene3D" id="2.30.30.60">
    <property type="match status" value="1"/>
</dbReference>
<evidence type="ECO:0000259" key="8">
    <source>
        <dbReference type="Pfam" id="PF00924"/>
    </source>
</evidence>
<feature type="domain" description="Mechanosensitive ion channel MscS C-terminal" evidence="9">
    <location>
        <begin position="278"/>
        <end position="363"/>
    </location>
</feature>
<dbReference type="SUPFAM" id="SSF82861">
    <property type="entry name" value="Mechanosensitive channel protein MscS (YggB), transmembrane region"/>
    <property type="match status" value="1"/>
</dbReference>
<dbReference type="InterPro" id="IPR023408">
    <property type="entry name" value="MscS_beta-dom_sf"/>
</dbReference>
<gene>
    <name evidence="11" type="ORF">HK107_03295</name>
</gene>
<feature type="transmembrane region" description="Helical" evidence="7">
    <location>
        <begin position="114"/>
        <end position="135"/>
    </location>
</feature>
<proteinExistence type="inferred from homology"/>
<evidence type="ECO:0000259" key="10">
    <source>
        <dbReference type="Pfam" id="PF21088"/>
    </source>
</evidence>
<dbReference type="PANTHER" id="PTHR30566">
    <property type="entry name" value="YNAI-RELATED MECHANOSENSITIVE ION CHANNEL"/>
    <property type="match status" value="1"/>
</dbReference>
<comment type="caution">
    <text evidence="11">The sequence shown here is derived from an EMBL/GenBank/DDBJ whole genome shotgun (WGS) entry which is preliminary data.</text>
</comment>
<dbReference type="InterPro" id="IPR010920">
    <property type="entry name" value="LSM_dom_sf"/>
</dbReference>
<evidence type="ECO:0000259" key="9">
    <source>
        <dbReference type="Pfam" id="PF21082"/>
    </source>
</evidence>
<dbReference type="EMBL" id="JABFCX010000002">
    <property type="protein sequence ID" value="NNU15351.1"/>
    <property type="molecule type" value="Genomic_DNA"/>
</dbReference>
<accession>A0A7Y3W4L0</accession>
<dbReference type="Pfam" id="PF21088">
    <property type="entry name" value="MS_channel_1st"/>
    <property type="match status" value="1"/>
</dbReference>
<keyword evidence="12" id="KW-1185">Reference proteome</keyword>
<dbReference type="AlphaFoldDB" id="A0A7Y3W4L0"/>
<dbReference type="InterPro" id="IPR011014">
    <property type="entry name" value="MscS_channel_TM-2"/>
</dbReference>
<dbReference type="RefSeq" id="WP_173196770.1">
    <property type="nucleotide sequence ID" value="NZ_JABFCX010000002.1"/>
</dbReference>
<dbReference type="Gene3D" id="1.10.287.1260">
    <property type="match status" value="1"/>
</dbReference>
<feature type="transmembrane region" description="Helical" evidence="7">
    <location>
        <begin position="79"/>
        <end position="102"/>
    </location>
</feature>
<feature type="domain" description="Mechanosensitive ion channel transmembrane helices 2/3" evidence="10">
    <location>
        <begin position="166"/>
        <end position="204"/>
    </location>
</feature>
<dbReference type="GO" id="GO:0008381">
    <property type="term" value="F:mechanosensitive monoatomic ion channel activity"/>
    <property type="evidence" value="ECO:0007669"/>
    <property type="project" value="UniProtKB-ARBA"/>
</dbReference>
<feature type="transmembrane region" description="Helical" evidence="7">
    <location>
        <begin position="156"/>
        <end position="178"/>
    </location>
</feature>
<dbReference type="SUPFAM" id="SSF82689">
    <property type="entry name" value="Mechanosensitive channel protein MscS (YggB), C-terminal domain"/>
    <property type="match status" value="1"/>
</dbReference>
<keyword evidence="6 7" id="KW-0472">Membrane</keyword>
<feature type="transmembrane region" description="Helical" evidence="7">
    <location>
        <begin position="184"/>
        <end position="207"/>
    </location>
</feature>
<organism evidence="11 12">
    <name type="scientific">Parvularcula mediterranea</name>
    <dbReference type="NCBI Taxonomy" id="2732508"/>
    <lineage>
        <taxon>Bacteria</taxon>
        <taxon>Pseudomonadati</taxon>
        <taxon>Pseudomonadota</taxon>
        <taxon>Alphaproteobacteria</taxon>
        <taxon>Parvularculales</taxon>
        <taxon>Parvularculaceae</taxon>
        <taxon>Parvularcula</taxon>
    </lineage>
</organism>
<evidence type="ECO:0000313" key="11">
    <source>
        <dbReference type="EMBL" id="NNU15351.1"/>
    </source>
</evidence>
<evidence type="ECO:0000256" key="4">
    <source>
        <dbReference type="ARBA" id="ARBA00022692"/>
    </source>
</evidence>
<dbReference type="GO" id="GO:0005886">
    <property type="term" value="C:plasma membrane"/>
    <property type="evidence" value="ECO:0007669"/>
    <property type="project" value="UniProtKB-SubCell"/>
</dbReference>
<feature type="domain" description="Mechanosensitive ion channel MscS" evidence="8">
    <location>
        <begin position="206"/>
        <end position="272"/>
    </location>
</feature>
<name>A0A7Y3W4L0_9PROT</name>
<keyword evidence="3" id="KW-1003">Cell membrane</keyword>
<evidence type="ECO:0000313" key="12">
    <source>
        <dbReference type="Proteomes" id="UP000536835"/>
    </source>
</evidence>
<evidence type="ECO:0000256" key="1">
    <source>
        <dbReference type="ARBA" id="ARBA00004651"/>
    </source>
</evidence>
<dbReference type="InterPro" id="IPR011066">
    <property type="entry name" value="MscS_channel_C_sf"/>
</dbReference>
<dbReference type="InterPro" id="IPR006685">
    <property type="entry name" value="MscS_channel_2nd"/>
</dbReference>
<dbReference type="Pfam" id="PF00924">
    <property type="entry name" value="MS_channel_2nd"/>
    <property type="match status" value="1"/>
</dbReference>
<dbReference type="InterPro" id="IPR049278">
    <property type="entry name" value="MS_channel_C"/>
</dbReference>